<dbReference type="eggNOG" id="ENOG503181Q">
    <property type="taxonomic scope" value="Bacteria"/>
</dbReference>
<evidence type="ECO:0000313" key="2">
    <source>
        <dbReference type="EMBL" id="EGB15211.1"/>
    </source>
</evidence>
<gene>
    <name evidence="2" type="ORF">DND132_2005</name>
</gene>
<dbReference type="HOGENOM" id="CLU_168137_0_0_7"/>
<name>F0JH96_9BACT</name>
<proteinExistence type="predicted"/>
<keyword evidence="3" id="KW-1185">Reference proteome</keyword>
<dbReference type="AlphaFoldDB" id="F0JH96"/>
<protein>
    <submittedName>
        <fullName evidence="2">Uncharacterized protein</fullName>
    </submittedName>
</protein>
<dbReference type="KEGG" id="ddn:DND132_2005"/>
<dbReference type="OrthoDB" id="5457847at2"/>
<feature type="coiled-coil region" evidence="1">
    <location>
        <begin position="65"/>
        <end position="96"/>
    </location>
</feature>
<sequence length="105" mass="12427">MSTQPQETVMDIFWLGLKTWWAEMKWLARSLSGRFEVGRLEKELEREYGILGRIAEAPRGRMEEKELCIKQIAFLKEEIEALREELANDREERMKRVRREDGGAA</sequence>
<dbReference type="EMBL" id="CP003220">
    <property type="protein sequence ID" value="EGB15211.1"/>
    <property type="molecule type" value="Genomic_DNA"/>
</dbReference>
<organism evidence="2 3">
    <name type="scientific">Pseudodesulfovibrio mercurii</name>
    <dbReference type="NCBI Taxonomy" id="641491"/>
    <lineage>
        <taxon>Bacteria</taxon>
        <taxon>Pseudomonadati</taxon>
        <taxon>Thermodesulfobacteriota</taxon>
        <taxon>Desulfovibrionia</taxon>
        <taxon>Desulfovibrionales</taxon>
        <taxon>Desulfovibrionaceae</taxon>
    </lineage>
</organism>
<evidence type="ECO:0000256" key="1">
    <source>
        <dbReference type="SAM" id="Coils"/>
    </source>
</evidence>
<dbReference type="STRING" id="641491.DND132_2005"/>
<reference evidence="2 3" key="1">
    <citation type="journal article" date="2011" name="J. Bacteriol.">
        <title>Genome sequence of the mercury-methylating strain Desulfovibrio desulfuricans ND132.</title>
        <authorList>
            <person name="Brown S.D."/>
            <person name="Gilmour C.C."/>
            <person name="Kucken A.M."/>
            <person name="Wall J.D."/>
            <person name="Elias D.A."/>
            <person name="Brandt C.C."/>
            <person name="Podar M."/>
            <person name="Chertkov O."/>
            <person name="Held B."/>
            <person name="Bruce D.C."/>
            <person name="Detter J.C."/>
            <person name="Tapia R."/>
            <person name="Han C.S."/>
            <person name="Goodwin L.A."/>
            <person name="Cheng J.F."/>
            <person name="Pitluck S."/>
            <person name="Woyke T."/>
            <person name="Mikhailova N."/>
            <person name="Ivanova N.N."/>
            <person name="Han J."/>
            <person name="Lucas S."/>
            <person name="Lapidus A.L."/>
            <person name="Land M.L."/>
            <person name="Hauser L.J."/>
            <person name="Palumbo A.V."/>
        </authorList>
    </citation>
    <scope>NUCLEOTIDE SEQUENCE [LARGE SCALE GENOMIC DNA]</scope>
    <source>
        <strain evidence="2 3">ND132</strain>
    </source>
</reference>
<evidence type="ECO:0000313" key="3">
    <source>
        <dbReference type="Proteomes" id="UP000007845"/>
    </source>
</evidence>
<keyword evidence="1" id="KW-0175">Coiled coil</keyword>
<dbReference type="Proteomes" id="UP000007845">
    <property type="component" value="Chromosome"/>
</dbReference>
<accession>F0JH96</accession>